<evidence type="ECO:0000313" key="3">
    <source>
        <dbReference type="Proteomes" id="UP000683575"/>
    </source>
</evidence>
<dbReference type="KEGG" id="nps:KRR39_01945"/>
<dbReference type="RefSeq" id="WP_216940265.1">
    <property type="nucleotide sequence ID" value="NZ_CP077062.1"/>
</dbReference>
<evidence type="ECO:0000313" key="2">
    <source>
        <dbReference type="EMBL" id="QWZ08650.1"/>
    </source>
</evidence>
<feature type="compositionally biased region" description="Acidic residues" evidence="1">
    <location>
        <begin position="11"/>
        <end position="47"/>
    </location>
</feature>
<dbReference type="EMBL" id="CP077062">
    <property type="protein sequence ID" value="QWZ08650.1"/>
    <property type="molecule type" value="Genomic_DNA"/>
</dbReference>
<gene>
    <name evidence="2" type="ORF">KRR39_01945</name>
</gene>
<dbReference type="AlphaFoldDB" id="A0A975SZ51"/>
<keyword evidence="3" id="KW-1185">Reference proteome</keyword>
<name>A0A975SZ51_9ACTN</name>
<evidence type="ECO:0000256" key="1">
    <source>
        <dbReference type="SAM" id="MobiDB-lite"/>
    </source>
</evidence>
<feature type="region of interest" description="Disordered" evidence="1">
    <location>
        <begin position="1"/>
        <end position="64"/>
    </location>
</feature>
<organism evidence="2 3">
    <name type="scientific">Nocardioides panacis</name>
    <dbReference type="NCBI Taxonomy" id="2849501"/>
    <lineage>
        <taxon>Bacteria</taxon>
        <taxon>Bacillati</taxon>
        <taxon>Actinomycetota</taxon>
        <taxon>Actinomycetes</taxon>
        <taxon>Propionibacteriales</taxon>
        <taxon>Nocardioidaceae</taxon>
        <taxon>Nocardioides</taxon>
    </lineage>
</organism>
<sequence length="64" mass="6832">MTTDPGLPEADPADVAEQQEDVEPPTDDEELGVEPDEPPLEANEADVAEQRMEVPGIEGGTDED</sequence>
<proteinExistence type="predicted"/>
<accession>A0A975SZ51</accession>
<reference evidence="2" key="1">
    <citation type="submission" date="2021-06" db="EMBL/GenBank/DDBJ databases">
        <title>Complete genome sequence of Nocardioides sp. G188.</title>
        <authorList>
            <person name="Im W.-T."/>
        </authorList>
    </citation>
    <scope>NUCLEOTIDE SEQUENCE</scope>
    <source>
        <strain evidence="2">G188</strain>
    </source>
</reference>
<protein>
    <submittedName>
        <fullName evidence="2">Uncharacterized protein</fullName>
    </submittedName>
</protein>
<dbReference type="Proteomes" id="UP000683575">
    <property type="component" value="Chromosome"/>
</dbReference>